<feature type="chain" id="PRO_5003170045" description="PhaC PHA synthase" evidence="1">
    <location>
        <begin position="21"/>
        <end position="213"/>
    </location>
</feature>
<dbReference type="eggNOG" id="ENOG5032GS7">
    <property type="taxonomic scope" value="Bacteria"/>
</dbReference>
<reference evidence="2 3" key="1">
    <citation type="journal article" date="2010" name="Stand. Genomic Sci.">
        <title>Complete genome sequence of Ilyobacter polytropus type strain (CuHbu1).</title>
        <authorList>
            <person name="Sikorski J."/>
            <person name="Chertkov O."/>
            <person name="Lapidus A."/>
            <person name="Nolan M."/>
            <person name="Lucas S."/>
            <person name="Del Rio T.G."/>
            <person name="Tice H."/>
            <person name="Cheng J.F."/>
            <person name="Tapia R."/>
            <person name="Han C."/>
            <person name="Goodwin L."/>
            <person name="Pitluck S."/>
            <person name="Liolios K."/>
            <person name="Ivanova N."/>
            <person name="Mavromatis K."/>
            <person name="Mikhailova N."/>
            <person name="Pati A."/>
            <person name="Chen A."/>
            <person name="Palaniappan K."/>
            <person name="Land M."/>
            <person name="Hauser L."/>
            <person name="Chang Y.J."/>
            <person name="Jeffries C.D."/>
            <person name="Brambilla E."/>
            <person name="Yasawong M."/>
            <person name="Rohde M."/>
            <person name="Pukall R."/>
            <person name="Spring S."/>
            <person name="Goker M."/>
            <person name="Woyke T."/>
            <person name="Bristow J."/>
            <person name="Eisen J.A."/>
            <person name="Markowitz V."/>
            <person name="Hugenholtz P."/>
            <person name="Kyrpides N.C."/>
            <person name="Klenk H.P."/>
        </authorList>
    </citation>
    <scope>NUCLEOTIDE SEQUENCE [LARGE SCALE GENOMIC DNA]</scope>
    <source>
        <strain evidence="3">ATCC 51220 / DSM 2926 / LMG 16218 / CuHBu1</strain>
    </source>
</reference>
<gene>
    <name evidence="2" type="ordered locus">Ilyop_0333</name>
</gene>
<dbReference type="InterPro" id="IPR058093">
    <property type="entry name" value="LA_2272-like"/>
</dbReference>
<evidence type="ECO:0000313" key="3">
    <source>
        <dbReference type="Proteomes" id="UP000006875"/>
    </source>
</evidence>
<protein>
    <recommendedName>
        <fullName evidence="4">PhaC PHA synthase</fullName>
    </recommendedName>
</protein>
<evidence type="ECO:0000313" key="2">
    <source>
        <dbReference type="EMBL" id="ADO82122.1"/>
    </source>
</evidence>
<accession>E3HAX3</accession>
<dbReference type="NCBIfam" id="NF047437">
    <property type="entry name" value="VC2662_fam"/>
    <property type="match status" value="1"/>
</dbReference>
<feature type="signal peptide" evidence="1">
    <location>
        <begin position="1"/>
        <end position="20"/>
    </location>
</feature>
<organism evidence="2 3">
    <name type="scientific">Ilyobacter polytropus (strain ATCC 51220 / DSM 2926 / LMG 16218 / CuHBu1)</name>
    <dbReference type="NCBI Taxonomy" id="572544"/>
    <lineage>
        <taxon>Bacteria</taxon>
        <taxon>Fusobacteriati</taxon>
        <taxon>Fusobacteriota</taxon>
        <taxon>Fusobacteriia</taxon>
        <taxon>Fusobacteriales</taxon>
        <taxon>Fusobacteriaceae</taxon>
        <taxon>Ilyobacter</taxon>
    </lineage>
</organism>
<dbReference type="RefSeq" id="WP_013386792.1">
    <property type="nucleotide sequence ID" value="NC_014632.1"/>
</dbReference>
<evidence type="ECO:0000256" key="1">
    <source>
        <dbReference type="SAM" id="SignalP"/>
    </source>
</evidence>
<dbReference type="AlphaFoldDB" id="E3HAX3"/>
<dbReference type="Proteomes" id="UP000006875">
    <property type="component" value="Chromosome"/>
</dbReference>
<proteinExistence type="predicted"/>
<name>E3HAX3_ILYPC</name>
<sequence>MKKFITILIGFLLLSFSAFAASAQISVPGKNIPNEENVSGVRLSLLHGETAIVKGLDISVLGLSDMDNFTGLELGLFFGANRVKNEFKGLSLGLVNWHEGYDKGANLGFVNYVNDVNGVNFAFANYSTGDSMINLASVNYVEYDSMVNFGFVNITQGTSLVDVGVINYAEATSFQFGIVNATKALDGLQIGFVNYAENGVFPVLPIVNFKKSL</sequence>
<dbReference type="NCBIfam" id="NF047436">
    <property type="entry name" value="LA_2272_repeat"/>
    <property type="match status" value="1"/>
</dbReference>
<dbReference type="OrthoDB" id="92679at2"/>
<keyword evidence="1" id="KW-0732">Signal</keyword>
<dbReference type="STRING" id="572544.Ilyop_0333"/>
<dbReference type="KEGG" id="ipo:Ilyop_0333"/>
<dbReference type="HOGENOM" id="CLU_112409_0_0_0"/>
<evidence type="ECO:0008006" key="4">
    <source>
        <dbReference type="Google" id="ProtNLM"/>
    </source>
</evidence>
<keyword evidence="3" id="KW-1185">Reference proteome</keyword>
<dbReference type="EMBL" id="CP002281">
    <property type="protein sequence ID" value="ADO82122.1"/>
    <property type="molecule type" value="Genomic_DNA"/>
</dbReference>